<dbReference type="Proteomes" id="UP000807342">
    <property type="component" value="Unassembled WGS sequence"/>
</dbReference>
<dbReference type="Gene3D" id="1.10.150.130">
    <property type="match status" value="1"/>
</dbReference>
<keyword evidence="1" id="KW-0238">DNA-binding</keyword>
<protein>
    <submittedName>
        <fullName evidence="2">Uncharacterized protein</fullName>
    </submittedName>
</protein>
<evidence type="ECO:0000313" key="3">
    <source>
        <dbReference type="Proteomes" id="UP000807342"/>
    </source>
</evidence>
<dbReference type="EMBL" id="MU151544">
    <property type="protein sequence ID" value="KAF9442928.1"/>
    <property type="molecule type" value="Genomic_DNA"/>
</dbReference>
<name>A0A9P6BYY8_9AGAR</name>
<evidence type="ECO:0000256" key="1">
    <source>
        <dbReference type="ARBA" id="ARBA00023125"/>
    </source>
</evidence>
<dbReference type="OrthoDB" id="3266428at2759"/>
<gene>
    <name evidence="2" type="ORF">P691DRAFT_680538</name>
</gene>
<dbReference type="InterPro" id="IPR010998">
    <property type="entry name" value="Integrase_recombinase_N"/>
</dbReference>
<proteinExistence type="predicted"/>
<dbReference type="GO" id="GO:0003677">
    <property type="term" value="F:DNA binding"/>
    <property type="evidence" value="ECO:0007669"/>
    <property type="project" value="UniProtKB-KW"/>
</dbReference>
<dbReference type="SUPFAM" id="SSF47823">
    <property type="entry name" value="lambda integrase-like, N-terminal domain"/>
    <property type="match status" value="1"/>
</dbReference>
<comment type="caution">
    <text evidence="2">The sequence shown here is derived from an EMBL/GenBank/DDBJ whole genome shotgun (WGS) entry which is preliminary data.</text>
</comment>
<keyword evidence="3" id="KW-1185">Reference proteome</keyword>
<evidence type="ECO:0000313" key="2">
    <source>
        <dbReference type="EMBL" id="KAF9442928.1"/>
    </source>
</evidence>
<reference evidence="2" key="1">
    <citation type="submission" date="2020-11" db="EMBL/GenBank/DDBJ databases">
        <authorList>
            <consortium name="DOE Joint Genome Institute"/>
            <person name="Ahrendt S."/>
            <person name="Riley R."/>
            <person name="Andreopoulos W."/>
            <person name="Labutti K."/>
            <person name="Pangilinan J."/>
            <person name="Ruiz-Duenas F.J."/>
            <person name="Barrasa J.M."/>
            <person name="Sanchez-Garcia M."/>
            <person name="Camarero S."/>
            <person name="Miyauchi S."/>
            <person name="Serrano A."/>
            <person name="Linde D."/>
            <person name="Babiker R."/>
            <person name="Drula E."/>
            <person name="Ayuso-Fernandez I."/>
            <person name="Pacheco R."/>
            <person name="Padilla G."/>
            <person name="Ferreira P."/>
            <person name="Barriuso J."/>
            <person name="Kellner H."/>
            <person name="Castanera R."/>
            <person name="Alfaro M."/>
            <person name="Ramirez L."/>
            <person name="Pisabarro A.G."/>
            <person name="Kuo A."/>
            <person name="Tritt A."/>
            <person name="Lipzen A."/>
            <person name="He G."/>
            <person name="Yan M."/>
            <person name="Ng V."/>
            <person name="Cullen D."/>
            <person name="Martin F."/>
            <person name="Rosso M.-N."/>
            <person name="Henrissat B."/>
            <person name="Hibbett D."/>
            <person name="Martinez A.T."/>
            <person name="Grigoriev I.V."/>
        </authorList>
    </citation>
    <scope>NUCLEOTIDE SEQUENCE</scope>
    <source>
        <strain evidence="2">MF-IS2</strain>
    </source>
</reference>
<organism evidence="2 3">
    <name type="scientific">Macrolepiota fuliginosa MF-IS2</name>
    <dbReference type="NCBI Taxonomy" id="1400762"/>
    <lineage>
        <taxon>Eukaryota</taxon>
        <taxon>Fungi</taxon>
        <taxon>Dikarya</taxon>
        <taxon>Basidiomycota</taxon>
        <taxon>Agaricomycotina</taxon>
        <taxon>Agaricomycetes</taxon>
        <taxon>Agaricomycetidae</taxon>
        <taxon>Agaricales</taxon>
        <taxon>Agaricineae</taxon>
        <taxon>Agaricaceae</taxon>
        <taxon>Macrolepiota</taxon>
    </lineage>
</organism>
<dbReference type="AlphaFoldDB" id="A0A9P6BYY8"/>
<sequence length="75" mass="8271">MILVWDELTQASYGSGLLPFRVFCDKEVMREESQAPTSHALLSDFVKSLAGAYSGNTINNYLAGVQVWHILNGLP</sequence>
<accession>A0A9P6BYY8</accession>